<evidence type="ECO:0000256" key="4">
    <source>
        <dbReference type="ARBA" id="ARBA00022729"/>
    </source>
</evidence>
<comment type="subcellular location">
    <subcellularLocation>
        <location evidence="1">Cell envelope</location>
    </subcellularLocation>
</comment>
<protein>
    <submittedName>
        <fullName evidence="6">ABC transporter substrate-binding protein</fullName>
    </submittedName>
</protein>
<organism evidence="6 7">
    <name type="scientific">Georgenia deserti</name>
    <dbReference type="NCBI Taxonomy" id="2093781"/>
    <lineage>
        <taxon>Bacteria</taxon>
        <taxon>Bacillati</taxon>
        <taxon>Actinomycetota</taxon>
        <taxon>Actinomycetes</taxon>
        <taxon>Micrococcales</taxon>
        <taxon>Bogoriellaceae</taxon>
        <taxon>Georgenia</taxon>
    </lineage>
</organism>
<dbReference type="PROSITE" id="PS51318">
    <property type="entry name" value="TAT"/>
    <property type="match status" value="1"/>
</dbReference>
<evidence type="ECO:0000313" key="7">
    <source>
        <dbReference type="Proteomes" id="UP001597277"/>
    </source>
</evidence>
<keyword evidence="7" id="KW-1185">Reference proteome</keyword>
<evidence type="ECO:0000256" key="1">
    <source>
        <dbReference type="ARBA" id="ARBA00004196"/>
    </source>
</evidence>
<dbReference type="SUPFAM" id="SSF53850">
    <property type="entry name" value="Periplasmic binding protein-like II"/>
    <property type="match status" value="1"/>
</dbReference>
<dbReference type="PANTHER" id="PTHR43649:SF31">
    <property type="entry name" value="SN-GLYCEROL-3-PHOSPHATE-BINDING PERIPLASMIC PROTEIN UGPB"/>
    <property type="match status" value="1"/>
</dbReference>
<dbReference type="PROSITE" id="PS51257">
    <property type="entry name" value="PROKAR_LIPOPROTEIN"/>
    <property type="match status" value="1"/>
</dbReference>
<comment type="similarity">
    <text evidence="2">Belongs to the bacterial solute-binding protein 1 family.</text>
</comment>
<evidence type="ECO:0000256" key="2">
    <source>
        <dbReference type="ARBA" id="ARBA00008520"/>
    </source>
</evidence>
<feature type="signal peptide" evidence="5">
    <location>
        <begin position="1"/>
        <end position="30"/>
    </location>
</feature>
<dbReference type="InterPro" id="IPR006311">
    <property type="entry name" value="TAT_signal"/>
</dbReference>
<evidence type="ECO:0000256" key="5">
    <source>
        <dbReference type="SAM" id="SignalP"/>
    </source>
</evidence>
<keyword evidence="4 5" id="KW-0732">Signal</keyword>
<name>A0ABW4L587_9MICO</name>
<comment type="caution">
    <text evidence="6">The sequence shown here is derived from an EMBL/GenBank/DDBJ whole genome shotgun (WGS) entry which is preliminary data.</text>
</comment>
<dbReference type="RefSeq" id="WP_388004823.1">
    <property type="nucleotide sequence ID" value="NZ_JBHUEE010000003.1"/>
</dbReference>
<keyword evidence="3" id="KW-0813">Transport</keyword>
<feature type="chain" id="PRO_5046126088" evidence="5">
    <location>
        <begin position="31"/>
        <end position="454"/>
    </location>
</feature>
<proteinExistence type="inferred from homology"/>
<dbReference type="EMBL" id="JBHUEE010000003">
    <property type="protein sequence ID" value="MFD1717805.1"/>
    <property type="molecule type" value="Genomic_DNA"/>
</dbReference>
<sequence>MTTARRRRRTLGTAAAAAAAVVLASCSPGADDADDGGSASEGGGTTVTFRLWDERAAPAYEESFDAFNAQQPDIRVEVEVVPWADYWERLPLDLSSGEMADIFWTNTSNFGRYADSGDLIDISEALGTDHDEWEASVAELYERDGSLWGVPQLWDSIALYYNADLVEQAGVDPESLRWQPPQAGGQDAGPEDTLLDAARALTTDEQGRHPGQRGFDRGSTQVFGFNSQADLQAIYIDFLAQNGGTWQDGDEFAFATPEGEEAFQYLVDMINTHHVAPSAADTNPNGDITRDMFLQQRLGLYQSGPYNLRTIADNAEFEWGIAPMVEGPEGRIGVVHGVAAVGNANSENVEATTEVLRWLGSADGQSALASQGVAFPAAVDAQQTFVDYWAERDVDLQPFLDAAEGETAPAPLGPNVNAGNDALVPILQDMFLGDIPVPEALQRAQEAGNEAMAE</sequence>
<dbReference type="CDD" id="cd13585">
    <property type="entry name" value="PBP2_TMBP_like"/>
    <property type="match status" value="1"/>
</dbReference>
<gene>
    <name evidence="6" type="ORF">ACFSE6_08165</name>
</gene>
<evidence type="ECO:0000256" key="3">
    <source>
        <dbReference type="ARBA" id="ARBA00022448"/>
    </source>
</evidence>
<dbReference type="InterPro" id="IPR006059">
    <property type="entry name" value="SBP"/>
</dbReference>
<dbReference type="InterPro" id="IPR050490">
    <property type="entry name" value="Bact_solute-bd_prot1"/>
</dbReference>
<dbReference type="Pfam" id="PF01547">
    <property type="entry name" value="SBP_bac_1"/>
    <property type="match status" value="1"/>
</dbReference>
<accession>A0ABW4L587</accession>
<evidence type="ECO:0000313" key="6">
    <source>
        <dbReference type="EMBL" id="MFD1717805.1"/>
    </source>
</evidence>
<dbReference type="Gene3D" id="3.40.190.10">
    <property type="entry name" value="Periplasmic binding protein-like II"/>
    <property type="match status" value="1"/>
</dbReference>
<reference evidence="7" key="1">
    <citation type="journal article" date="2019" name="Int. J. Syst. Evol. Microbiol.">
        <title>The Global Catalogue of Microorganisms (GCM) 10K type strain sequencing project: providing services to taxonomists for standard genome sequencing and annotation.</title>
        <authorList>
            <consortium name="The Broad Institute Genomics Platform"/>
            <consortium name="The Broad Institute Genome Sequencing Center for Infectious Disease"/>
            <person name="Wu L."/>
            <person name="Ma J."/>
        </authorList>
    </citation>
    <scope>NUCLEOTIDE SEQUENCE [LARGE SCALE GENOMIC DNA]</scope>
    <source>
        <strain evidence="7">JCM 17130</strain>
    </source>
</reference>
<dbReference type="Proteomes" id="UP001597277">
    <property type="component" value="Unassembled WGS sequence"/>
</dbReference>
<dbReference type="PANTHER" id="PTHR43649">
    <property type="entry name" value="ARABINOSE-BINDING PROTEIN-RELATED"/>
    <property type="match status" value="1"/>
</dbReference>